<proteinExistence type="predicted"/>
<keyword evidence="1" id="KW-0812">Transmembrane</keyword>
<organism evidence="2 3">
    <name type="scientific">Nitrosopumilus piranensis</name>
    <dbReference type="NCBI Taxonomy" id="1582439"/>
    <lineage>
        <taxon>Archaea</taxon>
        <taxon>Nitrososphaerota</taxon>
        <taxon>Nitrososphaeria</taxon>
        <taxon>Nitrosopumilales</taxon>
        <taxon>Nitrosopumilaceae</taxon>
        <taxon>Nitrosopumilus</taxon>
    </lineage>
</organism>
<keyword evidence="1" id="KW-0472">Membrane</keyword>
<accession>A0A0C5C0C4</accession>
<keyword evidence="1" id="KW-1133">Transmembrane helix</keyword>
<evidence type="ECO:0000313" key="3">
    <source>
        <dbReference type="Proteomes" id="UP000032027"/>
    </source>
</evidence>
<protein>
    <submittedName>
        <fullName evidence="2">Uncharacterized protein</fullName>
    </submittedName>
</protein>
<keyword evidence="3" id="KW-1185">Reference proteome</keyword>
<reference evidence="2 3" key="3">
    <citation type="journal article" date="2019" name="Int. J. Syst. Evol. Microbiol.">
        <title>Nitrosopumilus adriaticus sp. nov. and Nitrosopumilus piranensis sp. nov., two ammonia-oxidizing archaea from the Adriatic Sea and members of the class Nitrososphaeria.</title>
        <authorList>
            <person name="Bayer B."/>
            <person name="Vojvoda J."/>
            <person name="Reinthaler T."/>
            <person name="Reyes C."/>
            <person name="Pinto M."/>
            <person name="Herndl G.J."/>
        </authorList>
    </citation>
    <scope>NUCLEOTIDE SEQUENCE [LARGE SCALE GENOMIC DNA]</scope>
    <source>
        <strain evidence="2 3">D3C</strain>
    </source>
</reference>
<dbReference type="HOGENOM" id="CLU_3112885_0_0_2"/>
<sequence>MYYHESKILEACYDIIEIILNTKSIILFVLNVHFQFLIILDLIVWGLVTI</sequence>
<dbReference type="AlphaFoldDB" id="A0A0C5C0C4"/>
<name>A0A0C5C0C4_9ARCH</name>
<dbReference type="Proteomes" id="UP000032027">
    <property type="component" value="Chromosome"/>
</dbReference>
<gene>
    <name evidence="2" type="ORF">NPIRD3C_1573</name>
</gene>
<evidence type="ECO:0000256" key="1">
    <source>
        <dbReference type="SAM" id="Phobius"/>
    </source>
</evidence>
<evidence type="ECO:0000313" key="2">
    <source>
        <dbReference type="EMBL" id="AJM92785.1"/>
    </source>
</evidence>
<dbReference type="EMBL" id="CP010868">
    <property type="protein sequence ID" value="AJM92785.1"/>
    <property type="molecule type" value="Genomic_DNA"/>
</dbReference>
<dbReference type="KEGG" id="nid:NPIRD3C_1573"/>
<feature type="transmembrane region" description="Helical" evidence="1">
    <location>
        <begin position="25"/>
        <end position="48"/>
    </location>
</feature>
<reference evidence="3" key="1">
    <citation type="submission" date="2015-02" db="EMBL/GenBank/DDBJ databases">
        <title>Characterization of two novel Thaumarchaeota isolated from the Northern Adriatic Sea.</title>
        <authorList>
            <person name="Bayer B."/>
            <person name="Vojvoda J."/>
            <person name="Offre P."/>
            <person name="Srivastava A."/>
            <person name="Elisabeth N."/>
            <person name="Garcia J.A.L."/>
            <person name="Schleper C."/>
            <person name="Herndl G.J."/>
        </authorList>
    </citation>
    <scope>NUCLEOTIDE SEQUENCE [LARGE SCALE GENOMIC DNA]</scope>
    <source>
        <strain evidence="3">D3C</strain>
    </source>
</reference>
<dbReference type="STRING" id="1582439.NPIRD3C_1573"/>
<reference evidence="2 3" key="2">
    <citation type="journal article" date="2016" name="ISME J.">
        <title>Physiological and genomic characterization of two novel marine thaumarchaeal strains indicates niche differentiation.</title>
        <authorList>
            <person name="Bayer B."/>
            <person name="Vojvoda J."/>
            <person name="Offre P."/>
            <person name="Alves R.J."/>
            <person name="Elisabeth N.H."/>
            <person name="Garcia J.A."/>
            <person name="Volland J.M."/>
            <person name="Srivastava A."/>
            <person name="Schleper C."/>
            <person name="Herndl G.J."/>
        </authorList>
    </citation>
    <scope>NUCLEOTIDE SEQUENCE [LARGE SCALE GENOMIC DNA]</scope>
    <source>
        <strain evidence="2 3">D3C</strain>
    </source>
</reference>